<dbReference type="OrthoDB" id="5627at2759"/>
<reference evidence="6" key="1">
    <citation type="journal article" date="2018" name="Nat. Microbiol.">
        <title>Leveraging single-cell genomics to expand the fungal tree of life.</title>
        <authorList>
            <person name="Ahrendt S.R."/>
            <person name="Quandt C.A."/>
            <person name="Ciobanu D."/>
            <person name="Clum A."/>
            <person name="Salamov A."/>
            <person name="Andreopoulos B."/>
            <person name="Cheng J.F."/>
            <person name="Woyke T."/>
            <person name="Pelin A."/>
            <person name="Henrissat B."/>
            <person name="Reynolds N.K."/>
            <person name="Benny G.L."/>
            <person name="Smith M.E."/>
            <person name="James T.Y."/>
            <person name="Grigoriev I.V."/>
        </authorList>
    </citation>
    <scope>NUCLEOTIDE SEQUENCE [LARGE SCALE GENOMIC DNA]</scope>
    <source>
        <strain evidence="6">RSA 468</strain>
    </source>
</reference>
<dbReference type="GO" id="GO:0000398">
    <property type="term" value="P:mRNA splicing, via spliceosome"/>
    <property type="evidence" value="ECO:0007669"/>
    <property type="project" value="TreeGrafter"/>
</dbReference>
<evidence type="ECO:0000256" key="4">
    <source>
        <dbReference type="SAM" id="MobiDB-lite"/>
    </source>
</evidence>
<proteinExistence type="inferred from homology"/>
<comment type="similarity">
    <text evidence="2">Belongs to the TLS1 family.</text>
</comment>
<evidence type="ECO:0000256" key="3">
    <source>
        <dbReference type="ARBA" id="ARBA00023242"/>
    </source>
</evidence>
<gene>
    <name evidence="5" type="ORF">BJ085DRAFT_41462</name>
</gene>
<protein>
    <submittedName>
        <fullName evidence="5">Hepatocellular carcinoma-associated antigen 59-domain-containing protein</fullName>
    </submittedName>
</protein>
<feature type="region of interest" description="Disordered" evidence="4">
    <location>
        <begin position="1"/>
        <end position="162"/>
    </location>
</feature>
<evidence type="ECO:0000313" key="6">
    <source>
        <dbReference type="Proteomes" id="UP000268162"/>
    </source>
</evidence>
<dbReference type="Proteomes" id="UP000268162">
    <property type="component" value="Unassembled WGS sequence"/>
</dbReference>
<dbReference type="GO" id="GO:0005681">
    <property type="term" value="C:spliceosomal complex"/>
    <property type="evidence" value="ECO:0007669"/>
    <property type="project" value="TreeGrafter"/>
</dbReference>
<dbReference type="PANTHER" id="PTHR13486:SF2">
    <property type="entry name" value="SPLICING FACTOR C9ORF78"/>
    <property type="match status" value="1"/>
</dbReference>
<keyword evidence="6" id="KW-1185">Reference proteome</keyword>
<feature type="compositionally biased region" description="Basic residues" evidence="4">
    <location>
        <begin position="1"/>
        <end position="14"/>
    </location>
</feature>
<evidence type="ECO:0000256" key="2">
    <source>
        <dbReference type="ARBA" id="ARBA00007643"/>
    </source>
</evidence>
<dbReference type="AlphaFoldDB" id="A0A4P9ZTA0"/>
<comment type="subcellular location">
    <subcellularLocation>
        <location evidence="1">Nucleus</location>
    </subcellularLocation>
</comment>
<feature type="compositionally biased region" description="Polar residues" evidence="4">
    <location>
        <begin position="232"/>
        <end position="245"/>
    </location>
</feature>
<dbReference type="EMBL" id="ML002612">
    <property type="protein sequence ID" value="RKP36685.1"/>
    <property type="molecule type" value="Genomic_DNA"/>
</dbReference>
<sequence>MATFKPKRRGNYRKRPADEATPDATGPPSGSPPSPGTAATPEKSVSDTLLELIELRKLRKRPVGMSLEDLANRPKSRRTSKNSRKDQTSDDQEDESQDGNKGKPLSGVLGSFTTQTEIVDVDKHMMSYIESQLKKINGEGEEPETGADSSSLKSSDPQADLYQIPNHLKVESKPIQEGSALISSALLSAVPEVDLGVDSKLQNIEATERAKRDVNEGKINVMGQEYSRNHRFSQTNRPNRQTTASDDAMFQRFRKYNRR</sequence>
<evidence type="ECO:0000256" key="1">
    <source>
        <dbReference type="ARBA" id="ARBA00004123"/>
    </source>
</evidence>
<dbReference type="InterPro" id="IPR010756">
    <property type="entry name" value="Tls1-like"/>
</dbReference>
<dbReference type="STRING" id="215637.A0A4P9ZTA0"/>
<dbReference type="PANTHER" id="PTHR13486">
    <property type="entry name" value="TELOMERE LENGTH AND SILENCING PROTEIN 1 TLS1 FAMILY MEMBER"/>
    <property type="match status" value="1"/>
</dbReference>
<accession>A0A4P9ZTA0</accession>
<feature type="compositionally biased region" description="Polar residues" evidence="4">
    <location>
        <begin position="147"/>
        <end position="157"/>
    </location>
</feature>
<feature type="region of interest" description="Disordered" evidence="4">
    <location>
        <begin position="226"/>
        <end position="259"/>
    </location>
</feature>
<evidence type="ECO:0000313" key="5">
    <source>
        <dbReference type="EMBL" id="RKP36685.1"/>
    </source>
</evidence>
<name>A0A4P9ZTA0_9FUNG</name>
<organism evidence="5 6">
    <name type="scientific">Dimargaris cristalligena</name>
    <dbReference type="NCBI Taxonomy" id="215637"/>
    <lineage>
        <taxon>Eukaryota</taxon>
        <taxon>Fungi</taxon>
        <taxon>Fungi incertae sedis</taxon>
        <taxon>Zoopagomycota</taxon>
        <taxon>Kickxellomycotina</taxon>
        <taxon>Dimargaritomycetes</taxon>
        <taxon>Dimargaritales</taxon>
        <taxon>Dimargaritaceae</taxon>
        <taxon>Dimargaris</taxon>
    </lineage>
</organism>
<dbReference type="Pfam" id="PF07052">
    <property type="entry name" value="Hep_59"/>
    <property type="match status" value="1"/>
</dbReference>
<keyword evidence="3" id="KW-0539">Nucleus</keyword>